<dbReference type="Proteomes" id="UP000318571">
    <property type="component" value="Chromosome 9"/>
</dbReference>
<dbReference type="GO" id="GO:0015937">
    <property type="term" value="P:coenzyme A biosynthetic process"/>
    <property type="evidence" value="ECO:0007669"/>
    <property type="project" value="InterPro"/>
</dbReference>
<dbReference type="Pfam" id="PF01121">
    <property type="entry name" value="CoaE"/>
    <property type="match status" value="1"/>
</dbReference>
<dbReference type="OrthoDB" id="247245at2759"/>
<evidence type="ECO:0000256" key="5">
    <source>
        <dbReference type="SAM" id="Phobius"/>
    </source>
</evidence>
<keyword evidence="5" id="KW-0812">Transmembrane</keyword>
<accession>A0A553NXT2</accession>
<dbReference type="NCBIfam" id="TIGR00152">
    <property type="entry name" value="dephospho-CoA kinase"/>
    <property type="match status" value="1"/>
</dbReference>
<feature type="transmembrane region" description="Helical" evidence="5">
    <location>
        <begin position="204"/>
        <end position="224"/>
    </location>
</feature>
<dbReference type="InterPro" id="IPR027417">
    <property type="entry name" value="P-loop_NTPase"/>
</dbReference>
<reference evidence="6 7" key="1">
    <citation type="journal article" date="2018" name="Nat. Ecol. Evol.">
        <title>Genomic signatures of mitonuclear coevolution across populations of Tigriopus californicus.</title>
        <authorList>
            <person name="Barreto F.S."/>
            <person name="Watson E.T."/>
            <person name="Lima T.G."/>
            <person name="Willett C.S."/>
            <person name="Edmands S."/>
            <person name="Li W."/>
            <person name="Burton R.S."/>
        </authorList>
    </citation>
    <scope>NUCLEOTIDE SEQUENCE [LARGE SCALE GENOMIC DNA]</scope>
    <source>
        <strain evidence="6 7">San Diego</strain>
    </source>
</reference>
<dbReference type="SUPFAM" id="SSF52540">
    <property type="entry name" value="P-loop containing nucleoside triphosphate hydrolases"/>
    <property type="match status" value="1"/>
</dbReference>
<keyword evidence="5" id="KW-1133">Transmembrane helix</keyword>
<dbReference type="STRING" id="6832.A0A553NXT2"/>
<comment type="similarity">
    <text evidence="1">Belongs to the CoaE family.</text>
</comment>
<dbReference type="Gene3D" id="3.40.50.300">
    <property type="entry name" value="P-loop containing nucleotide triphosphate hydrolases"/>
    <property type="match status" value="1"/>
</dbReference>
<evidence type="ECO:0000313" key="7">
    <source>
        <dbReference type="Proteomes" id="UP000318571"/>
    </source>
</evidence>
<dbReference type="GO" id="GO:0004140">
    <property type="term" value="F:dephospho-CoA kinase activity"/>
    <property type="evidence" value="ECO:0007669"/>
    <property type="project" value="InterPro"/>
</dbReference>
<keyword evidence="7" id="KW-1185">Reference proteome</keyword>
<sequence>MFLVGLTGGVATGKSTIGKMFLDLGVPIIDADLMARRIVEPGRSAWHQIREAFGSGVFHSETGEVDRAALRKIIFEDDLQREKLNRITHPEIYKEMCWEVAKCALSGHQYVVLDLPLLFEAGVMVDYMHKIIVVTCEEDLQLQRLMEQRLLSERESKLMINAQMSLEQKASRAQFVIENSGNMGDSREQVEKIHEELSSSPFHWKIRLIFGIALGGAVGLLCFLTREIVKASKMGGKWSPLTLH</sequence>
<dbReference type="PANTHER" id="PTHR10695">
    <property type="entry name" value="DEPHOSPHO-COA KINASE-RELATED"/>
    <property type="match status" value="1"/>
</dbReference>
<evidence type="ECO:0000313" key="6">
    <source>
        <dbReference type="EMBL" id="TRY70241.1"/>
    </source>
</evidence>
<dbReference type="EMBL" id="VCGU01000009">
    <property type="protein sequence ID" value="TRY70241.1"/>
    <property type="molecule type" value="Genomic_DNA"/>
</dbReference>
<dbReference type="GO" id="GO:0005737">
    <property type="term" value="C:cytoplasm"/>
    <property type="evidence" value="ECO:0007669"/>
    <property type="project" value="UniProtKB-ARBA"/>
</dbReference>
<dbReference type="InterPro" id="IPR001977">
    <property type="entry name" value="Depp_CoAkinase"/>
</dbReference>
<evidence type="ECO:0000256" key="4">
    <source>
        <dbReference type="ARBA" id="ARBA00044157"/>
    </source>
</evidence>
<evidence type="ECO:0000256" key="3">
    <source>
        <dbReference type="ARBA" id="ARBA00022840"/>
    </source>
</evidence>
<dbReference type="AlphaFoldDB" id="A0A553NXT2"/>
<evidence type="ECO:0000256" key="2">
    <source>
        <dbReference type="ARBA" id="ARBA00022741"/>
    </source>
</evidence>
<gene>
    <name evidence="6" type="ORF">TCAL_06519</name>
</gene>
<comment type="caution">
    <text evidence="6">The sequence shown here is derived from an EMBL/GenBank/DDBJ whole genome shotgun (WGS) entry which is preliminary data.</text>
</comment>
<organism evidence="6 7">
    <name type="scientific">Tigriopus californicus</name>
    <name type="common">Marine copepod</name>
    <dbReference type="NCBI Taxonomy" id="6832"/>
    <lineage>
        <taxon>Eukaryota</taxon>
        <taxon>Metazoa</taxon>
        <taxon>Ecdysozoa</taxon>
        <taxon>Arthropoda</taxon>
        <taxon>Crustacea</taxon>
        <taxon>Multicrustacea</taxon>
        <taxon>Hexanauplia</taxon>
        <taxon>Copepoda</taxon>
        <taxon>Harpacticoida</taxon>
        <taxon>Harpacticidae</taxon>
        <taxon>Tigriopus</taxon>
    </lineage>
</organism>
<dbReference type="HAMAP" id="MF_00376">
    <property type="entry name" value="Dephospho_CoA_kinase"/>
    <property type="match status" value="1"/>
</dbReference>
<dbReference type="CDD" id="cd02022">
    <property type="entry name" value="DPCK"/>
    <property type="match status" value="1"/>
</dbReference>
<keyword evidence="5" id="KW-0472">Membrane</keyword>
<dbReference type="PROSITE" id="PS51219">
    <property type="entry name" value="DPCK"/>
    <property type="match status" value="1"/>
</dbReference>
<name>A0A553NXT2_TIGCA</name>
<dbReference type="GO" id="GO:0005524">
    <property type="term" value="F:ATP binding"/>
    <property type="evidence" value="ECO:0007669"/>
    <property type="project" value="UniProtKB-KW"/>
</dbReference>
<evidence type="ECO:0000256" key="1">
    <source>
        <dbReference type="ARBA" id="ARBA00009018"/>
    </source>
</evidence>
<dbReference type="PANTHER" id="PTHR10695:SF46">
    <property type="entry name" value="BIFUNCTIONAL COENZYME A SYNTHASE-RELATED"/>
    <property type="match status" value="1"/>
</dbReference>
<keyword evidence="3" id="KW-0067">ATP-binding</keyword>
<keyword evidence="2" id="KW-0547">Nucleotide-binding</keyword>
<dbReference type="OMA" id="CQMDIEQ"/>
<proteinExistence type="inferred from homology"/>
<protein>
    <recommendedName>
        <fullName evidence="4">Dephospho-CoA kinase domain-containing protein</fullName>
    </recommendedName>
</protein>
<dbReference type="FunFam" id="3.40.50.300:FF:000485">
    <property type="entry name" value="Dephospho-CoA kinase CAB5"/>
    <property type="match status" value="1"/>
</dbReference>